<feature type="region of interest" description="Disordered" evidence="5">
    <location>
        <begin position="1"/>
        <end position="40"/>
    </location>
</feature>
<dbReference type="EMBL" id="JBJKBG010000011">
    <property type="protein sequence ID" value="KAL3716813.1"/>
    <property type="molecule type" value="Genomic_DNA"/>
</dbReference>
<keyword evidence="2" id="KW-0479">Metal-binding</keyword>
<dbReference type="InterPro" id="IPR001818">
    <property type="entry name" value="Pept_M10_metallopeptidase"/>
</dbReference>
<feature type="domain" description="Peptidase M10 metallopeptidase" evidence="6">
    <location>
        <begin position="3"/>
        <end position="62"/>
    </location>
</feature>
<comment type="caution">
    <text evidence="7">The sequence shown here is derived from an EMBL/GenBank/DDBJ whole genome shotgun (WGS) entry which is preliminary data.</text>
</comment>
<name>A0ABD3ISF2_EUCGL</name>
<keyword evidence="4" id="KW-0862">Zinc</keyword>
<dbReference type="Pfam" id="PF00413">
    <property type="entry name" value="Peptidase_M10"/>
    <property type="match status" value="1"/>
</dbReference>
<evidence type="ECO:0000256" key="2">
    <source>
        <dbReference type="ARBA" id="ARBA00022723"/>
    </source>
</evidence>
<organism evidence="7 8">
    <name type="scientific">Eucalyptus globulus</name>
    <name type="common">Tasmanian blue gum</name>
    <dbReference type="NCBI Taxonomy" id="34317"/>
    <lineage>
        <taxon>Eukaryota</taxon>
        <taxon>Viridiplantae</taxon>
        <taxon>Streptophyta</taxon>
        <taxon>Embryophyta</taxon>
        <taxon>Tracheophyta</taxon>
        <taxon>Spermatophyta</taxon>
        <taxon>Magnoliopsida</taxon>
        <taxon>eudicotyledons</taxon>
        <taxon>Gunneridae</taxon>
        <taxon>Pentapetalae</taxon>
        <taxon>rosids</taxon>
        <taxon>malvids</taxon>
        <taxon>Myrtales</taxon>
        <taxon>Myrtaceae</taxon>
        <taxon>Myrtoideae</taxon>
        <taxon>Eucalypteae</taxon>
        <taxon>Eucalyptus</taxon>
    </lineage>
</organism>
<dbReference type="GO" id="GO:0046872">
    <property type="term" value="F:metal ion binding"/>
    <property type="evidence" value="ECO:0007669"/>
    <property type="project" value="UniProtKB-KW"/>
</dbReference>
<dbReference type="AlphaFoldDB" id="A0ABD3ISF2"/>
<proteinExistence type="predicted"/>
<evidence type="ECO:0000259" key="6">
    <source>
        <dbReference type="Pfam" id="PF00413"/>
    </source>
</evidence>
<dbReference type="SUPFAM" id="SSF55486">
    <property type="entry name" value="Metalloproteases ('zincins'), catalytic domain"/>
    <property type="match status" value="1"/>
</dbReference>
<dbReference type="InterPro" id="IPR024079">
    <property type="entry name" value="MetalloPept_cat_dom_sf"/>
</dbReference>
<keyword evidence="8" id="KW-1185">Reference proteome</keyword>
<protein>
    <recommendedName>
        <fullName evidence="6">Peptidase M10 metallopeptidase domain-containing protein</fullName>
    </recommendedName>
</protein>
<dbReference type="Proteomes" id="UP001634007">
    <property type="component" value="Unassembled WGS sequence"/>
</dbReference>
<keyword evidence="1" id="KW-0645">Protease</keyword>
<gene>
    <name evidence="7" type="ORF">ACJRO7_008397</name>
</gene>
<evidence type="ECO:0000256" key="5">
    <source>
        <dbReference type="SAM" id="MobiDB-lite"/>
    </source>
</evidence>
<evidence type="ECO:0000313" key="8">
    <source>
        <dbReference type="Proteomes" id="UP001634007"/>
    </source>
</evidence>
<keyword evidence="3" id="KW-0378">Hydrolase</keyword>
<dbReference type="GO" id="GO:0008233">
    <property type="term" value="F:peptidase activity"/>
    <property type="evidence" value="ECO:0007669"/>
    <property type="project" value="UniProtKB-KW"/>
</dbReference>
<dbReference type="GO" id="GO:0006508">
    <property type="term" value="P:proteolysis"/>
    <property type="evidence" value="ECO:0007669"/>
    <property type="project" value="UniProtKB-KW"/>
</dbReference>
<sequence>MENRFKGLGGNIAHDFPPTSRPFPYDADERRGVNPPSGSPALDLEAVTFHGIGHLVGLGHSGVGEGPSRTLSEILHIKGSSFIRLLTSGLD</sequence>
<dbReference type="Gene3D" id="3.40.390.10">
    <property type="entry name" value="Collagenase (Catalytic Domain)"/>
    <property type="match status" value="1"/>
</dbReference>
<evidence type="ECO:0000256" key="4">
    <source>
        <dbReference type="ARBA" id="ARBA00022833"/>
    </source>
</evidence>
<evidence type="ECO:0000313" key="7">
    <source>
        <dbReference type="EMBL" id="KAL3716813.1"/>
    </source>
</evidence>
<evidence type="ECO:0000256" key="3">
    <source>
        <dbReference type="ARBA" id="ARBA00022801"/>
    </source>
</evidence>
<accession>A0ABD3ISF2</accession>
<evidence type="ECO:0000256" key="1">
    <source>
        <dbReference type="ARBA" id="ARBA00022670"/>
    </source>
</evidence>
<reference evidence="7 8" key="1">
    <citation type="submission" date="2024-11" db="EMBL/GenBank/DDBJ databases">
        <title>Chromosome-level genome assembly of Eucalyptus globulus Labill. provides insights into its genome evolution.</title>
        <authorList>
            <person name="Li X."/>
        </authorList>
    </citation>
    <scope>NUCLEOTIDE SEQUENCE [LARGE SCALE GENOMIC DNA]</scope>
    <source>
        <strain evidence="7">CL2024</strain>
        <tissue evidence="7">Fresh tender leaves</tissue>
    </source>
</reference>